<name>A0A2T0TR20_9SPHI</name>
<dbReference type="EMBL" id="PVTH01000016">
    <property type="protein sequence ID" value="PRY48073.1"/>
    <property type="molecule type" value="Genomic_DNA"/>
</dbReference>
<dbReference type="Proteomes" id="UP000238034">
    <property type="component" value="Unassembled WGS sequence"/>
</dbReference>
<organism evidence="1 2">
    <name type="scientific">Arcticibacter pallidicorallinus</name>
    <dbReference type="NCBI Taxonomy" id="1259464"/>
    <lineage>
        <taxon>Bacteria</taxon>
        <taxon>Pseudomonadati</taxon>
        <taxon>Bacteroidota</taxon>
        <taxon>Sphingobacteriia</taxon>
        <taxon>Sphingobacteriales</taxon>
        <taxon>Sphingobacteriaceae</taxon>
        <taxon>Arcticibacter</taxon>
    </lineage>
</organism>
<dbReference type="AlphaFoldDB" id="A0A2T0TR20"/>
<evidence type="ECO:0000313" key="2">
    <source>
        <dbReference type="Proteomes" id="UP000238034"/>
    </source>
</evidence>
<accession>A0A2T0TR20</accession>
<dbReference type="InterPro" id="IPR006530">
    <property type="entry name" value="YD"/>
</dbReference>
<keyword evidence="2" id="KW-1185">Reference proteome</keyword>
<evidence type="ECO:0000313" key="1">
    <source>
        <dbReference type="EMBL" id="PRY48073.1"/>
    </source>
</evidence>
<gene>
    <name evidence="1" type="ORF">B0I27_1167</name>
</gene>
<sequence length="1007" mass="115265">MCVAQFLPELPVVVEASPQSKAFTRYGEYPMNGNTGLVDISIPLYQIKTKKLNLPISMSFHASGRKANETNGILGMRWTLNCGGLVTRTMKGRPDEWDRLTNFSANPDEAPSFETLYNSCTEGYRYQDYSHATKYDSEFDIFNYSLPNGKSGKFILKKENGVLVPFLIPFEPLRIRLIQDLSYQGYFKKIEITDTDGIKYIFGGESATSDYVEFNTDNPHEDMVGGIPTGWYLNKIISEDEKDDISFTYLTRSFSEYTFNESVRVSDRMRDNSLSGGPDALDPYWTYLVDYLYEIPREEAGGFTKRSFRTPVIASVRSKSETILFAYSERSVYENKWLLDDISISGAPNRKISFTSSLHPFEKDIFYLNKVSFRELNQTGASGEVYNFSYYEPAMSGEIEPTSTSARNKDWWGYNVRYTQHTLPYQSVGILRPSFGSNFSISRDIGYYGVSRDEDEYARMLGMLKTVKYPTGGETEFLYENNKFDYFPNYNPPSNTATLMGPGLRVKEIISKPVTGKNLHKIFRYGEYEDGRGYVNQHLKPGKNVGLEGTVMHYWDWSSYDGLGHHMEHAGHRTRDYLSDSYLSFDLAGSPVVYDAITEYQQNESGDITNKMITTYSIGYDEVQDFNVHDYGEGFSFDRKFAIPGAPWEKSLLLSKSYYKKNNGIYSLIKQDIHDYELFDIDFAWDMPTYRHGNVVIAYDKGPYANPSFNYHSRLQVQYAKEKEYHENVCSIYGYGFRKYTSGAAKIREIKSKEYFEDIVEKKTTFSYDTSYLLTKTEESIDSRGGTYKKHYNYPFDLITSVTAAMVSRHILDKKVQTDTYTGALKTESHRVNYHDWGSGILAPISEDLKVGGNDYERRLEYGGYDNQGNLLSVSKTRGPKICYVYSYSGQYPVAKIENAEYSNVVSALSGASQVEWFRNLVSPSAQQVKDFLAPLHTALPNAMITVYTYKSSVGMTSETDVKGRTTYYDYDGFGRLQRIRNHEDQVIKQFCYNYAGQVINCVPLQP</sequence>
<reference evidence="1 2" key="1">
    <citation type="submission" date="2018-03" db="EMBL/GenBank/DDBJ databases">
        <title>Genomic Encyclopedia of Type Strains, Phase III (KMG-III): the genomes of soil and plant-associated and newly described type strains.</title>
        <authorList>
            <person name="Whitman W."/>
        </authorList>
    </citation>
    <scope>NUCLEOTIDE SEQUENCE [LARGE SCALE GENOMIC DNA]</scope>
    <source>
        <strain evidence="1 2">CGMCC 1.9313</strain>
    </source>
</reference>
<dbReference type="Gene3D" id="2.180.10.10">
    <property type="entry name" value="RHS repeat-associated core"/>
    <property type="match status" value="1"/>
</dbReference>
<protein>
    <submittedName>
        <fullName evidence="1">YD repeat-containing protein</fullName>
    </submittedName>
</protein>
<comment type="caution">
    <text evidence="1">The sequence shown here is derived from an EMBL/GenBank/DDBJ whole genome shotgun (WGS) entry which is preliminary data.</text>
</comment>
<proteinExistence type="predicted"/>
<dbReference type="NCBIfam" id="TIGR01643">
    <property type="entry name" value="YD_repeat_2x"/>
    <property type="match status" value="1"/>
</dbReference>